<keyword evidence="3" id="KW-1185">Reference proteome</keyword>
<sequence length="111" mass="13210">MERERRRAEERMTLRHEQRKWSKGMKDSGKAMWDEEAQNGTVEMTKRSEEPWMRISGKAILGEDEELESGGHEEEDDLFNEDHVSYPKDLQYLLATTQQQFLLDTFFPPCR</sequence>
<accession>A0A2T7A8P7</accession>
<comment type="caution">
    <text evidence="2">The sequence shown here is derived from an EMBL/GenBank/DDBJ whole genome shotgun (WGS) entry which is preliminary data.</text>
</comment>
<dbReference type="EMBL" id="NESQ01000004">
    <property type="protein sequence ID" value="PUU84108.1"/>
    <property type="molecule type" value="Genomic_DNA"/>
</dbReference>
<evidence type="ECO:0000256" key="1">
    <source>
        <dbReference type="SAM" id="MobiDB-lite"/>
    </source>
</evidence>
<evidence type="ECO:0000313" key="2">
    <source>
        <dbReference type="EMBL" id="PUU84108.1"/>
    </source>
</evidence>
<evidence type="ECO:0000313" key="3">
    <source>
        <dbReference type="Proteomes" id="UP000244722"/>
    </source>
</evidence>
<dbReference type="OrthoDB" id="277439at2759"/>
<dbReference type="Pfam" id="PF04615">
    <property type="entry name" value="Utp14"/>
    <property type="match status" value="1"/>
</dbReference>
<protein>
    <submittedName>
        <fullName evidence="2">Uncharacterized protein</fullName>
    </submittedName>
</protein>
<feature type="region of interest" description="Disordered" evidence="1">
    <location>
        <begin position="1"/>
        <end position="49"/>
    </location>
</feature>
<organism evidence="2 3">
    <name type="scientific">Tuber borchii</name>
    <name type="common">White truffle</name>
    <dbReference type="NCBI Taxonomy" id="42251"/>
    <lineage>
        <taxon>Eukaryota</taxon>
        <taxon>Fungi</taxon>
        <taxon>Dikarya</taxon>
        <taxon>Ascomycota</taxon>
        <taxon>Pezizomycotina</taxon>
        <taxon>Pezizomycetes</taxon>
        <taxon>Pezizales</taxon>
        <taxon>Tuberaceae</taxon>
        <taxon>Tuber</taxon>
    </lineage>
</organism>
<dbReference type="Proteomes" id="UP000244722">
    <property type="component" value="Unassembled WGS sequence"/>
</dbReference>
<reference evidence="2 3" key="1">
    <citation type="submission" date="2017-04" db="EMBL/GenBank/DDBJ databases">
        <title>Draft genome sequence of Tuber borchii Vittad., a whitish edible truffle.</title>
        <authorList>
            <consortium name="DOE Joint Genome Institute"/>
            <person name="Murat C."/>
            <person name="Kuo A."/>
            <person name="Barry K.W."/>
            <person name="Clum A."/>
            <person name="Dockter R.B."/>
            <person name="Fauchery L."/>
            <person name="Iotti M."/>
            <person name="Kohler A."/>
            <person name="Labutti K."/>
            <person name="Lindquist E.A."/>
            <person name="Lipzen A."/>
            <person name="Ohm R.A."/>
            <person name="Wang M."/>
            <person name="Grigoriev I.V."/>
            <person name="Zambonelli A."/>
            <person name="Martin F.M."/>
        </authorList>
    </citation>
    <scope>NUCLEOTIDE SEQUENCE [LARGE SCALE GENOMIC DNA]</scope>
    <source>
        <strain evidence="2 3">Tbo3840</strain>
    </source>
</reference>
<gene>
    <name evidence="2" type="ORF">B9Z19DRAFT_1118415</name>
</gene>
<dbReference type="STRING" id="42251.A0A2T7A8P7"/>
<feature type="compositionally biased region" description="Basic and acidic residues" evidence="1">
    <location>
        <begin position="1"/>
        <end position="33"/>
    </location>
</feature>
<proteinExistence type="predicted"/>
<dbReference type="AlphaFoldDB" id="A0A2T7A8P7"/>
<name>A0A2T7A8P7_TUBBO</name>